<dbReference type="InterPro" id="IPR016181">
    <property type="entry name" value="Acyl_CoA_acyltransferase"/>
</dbReference>
<dbReference type="EMBL" id="QFOT01000012">
    <property type="protein sequence ID" value="PZP56897.1"/>
    <property type="molecule type" value="Genomic_DNA"/>
</dbReference>
<dbReference type="SUPFAM" id="SSF55729">
    <property type="entry name" value="Acyl-CoA N-acyltransferases (Nat)"/>
    <property type="match status" value="1"/>
</dbReference>
<evidence type="ECO:0000313" key="2">
    <source>
        <dbReference type="EMBL" id="PZP56897.1"/>
    </source>
</evidence>
<keyword evidence="2" id="KW-0808">Transferase</keyword>
<comment type="caution">
    <text evidence="2">The sequence shown here is derived from an EMBL/GenBank/DDBJ whole genome shotgun (WGS) entry which is preliminary data.</text>
</comment>
<dbReference type="CDD" id="cd04301">
    <property type="entry name" value="NAT_SF"/>
    <property type="match status" value="1"/>
</dbReference>
<proteinExistence type="predicted"/>
<dbReference type="InterPro" id="IPR000182">
    <property type="entry name" value="GNAT_dom"/>
</dbReference>
<evidence type="ECO:0000313" key="3">
    <source>
        <dbReference type="Proteomes" id="UP000249739"/>
    </source>
</evidence>
<dbReference type="PROSITE" id="PS51186">
    <property type="entry name" value="GNAT"/>
    <property type="match status" value="1"/>
</dbReference>
<protein>
    <submittedName>
        <fullName evidence="2">N-acetyltransferase</fullName>
    </submittedName>
</protein>
<evidence type="ECO:0000259" key="1">
    <source>
        <dbReference type="PROSITE" id="PS51186"/>
    </source>
</evidence>
<feature type="domain" description="N-acetyltransferase" evidence="1">
    <location>
        <begin position="2"/>
        <end position="158"/>
    </location>
</feature>
<dbReference type="GO" id="GO:0016747">
    <property type="term" value="F:acyltransferase activity, transferring groups other than amino-acyl groups"/>
    <property type="evidence" value="ECO:0007669"/>
    <property type="project" value="InterPro"/>
</dbReference>
<name>A0A2W5FSV8_9BACT</name>
<dbReference type="Gene3D" id="3.40.630.30">
    <property type="match status" value="1"/>
</dbReference>
<dbReference type="AlphaFoldDB" id="A0A2W5FSV8"/>
<reference evidence="2 3" key="1">
    <citation type="submission" date="2017-08" db="EMBL/GenBank/DDBJ databases">
        <title>Infants hospitalized years apart are colonized by the same room-sourced microbial strains.</title>
        <authorList>
            <person name="Brooks B."/>
            <person name="Olm M.R."/>
            <person name="Firek B.A."/>
            <person name="Baker R."/>
            <person name="Thomas B.C."/>
            <person name="Morowitz M.J."/>
            <person name="Banfield J.F."/>
        </authorList>
    </citation>
    <scope>NUCLEOTIDE SEQUENCE [LARGE SCALE GENOMIC DNA]</scope>
    <source>
        <strain evidence="2">S2_006_000_R2_64</strain>
    </source>
</reference>
<dbReference type="Proteomes" id="UP000249739">
    <property type="component" value="Unassembled WGS sequence"/>
</dbReference>
<gene>
    <name evidence="2" type="ORF">DI586_02100</name>
</gene>
<sequence length="168" mass="19095">MTEIRKAASDDLAMLYRLSGVENHVTESGYFERCLQEQESGSREVMLIFKGGDLAGYAQYQKNPQYQPFRSLGIPEIQDLYILPDFRRNGLAVELIKYCENKALSEGHDMIGIGVGLYSNYGKAQRLYVKMGYEPDGGGIVYERKAVMPGQLYKVDDELCLMMIKRLN</sequence>
<organism evidence="2 3">
    <name type="scientific">Micavibrio aeruginosavorus</name>
    <dbReference type="NCBI Taxonomy" id="349221"/>
    <lineage>
        <taxon>Bacteria</taxon>
        <taxon>Pseudomonadati</taxon>
        <taxon>Bdellovibrionota</taxon>
        <taxon>Bdellovibrionia</taxon>
        <taxon>Bdellovibrionales</taxon>
        <taxon>Pseudobdellovibrionaceae</taxon>
        <taxon>Micavibrio</taxon>
    </lineage>
</organism>
<dbReference type="Pfam" id="PF00583">
    <property type="entry name" value="Acetyltransf_1"/>
    <property type="match status" value="1"/>
</dbReference>
<accession>A0A2W5FSV8</accession>